<sequence>MALEQLYLAGRDNNNGFADYRLNALSPGIDAEAQRSVMALAAYRPPRSQAFPAGPDDLRRCPVNLCFRPAGPTGPIGQAGPTGLTGSTGPTGPVRPTAPTTPPAVTALTALTARTAPPAPTTAGPPNIPGTAGPARPPTTRSILANIEYVGQDTAGGFGNFFTHAVLAGSNADLADALDGMLPIESWRSPLWVRRHARDTALPPLDRALPRGGVTPSTVRAFLAEHPFADRLPILVTAVAAAQAGWGPPVLLIESDSDRAALWIGAVSYLLPPRAGRTLAFTTYLADPRNAPWAHVIGTVSETAAELPLDLVHAFELFDMPGGRLPDGPTLAVASVAARVGVGAARALWYAAEALAEPDTPFDAWYGPLAAAAALKGVLLTEPEVRAVAEWTARNVDRLPPAAAHDLAVKLNEQPQWRAEEYLPALFDLAWRGGNQALCDEVRYRQLDFELARVRDGAESATTSAHIESPRVRMRVAGRVRELLEAAPVGTSAGVLRLLDWTRRSGLAADLETGFLVDLTKWVLAPEAMSGRWSADDGDPLRVMVRDWPAIRQSFVTYLQGLAADGTQTLDGALDGPLGPFLRGIPSFDAGLAELPELQEALWFSLARQDSSQRVPVLRAVLGRRDLDLPDAELLGRVWPDGWTPEAMVHVAAATPLEELEDESVARWFLDTLKTASTADDIAWYVTVSRRLLTSPVASRLEADCVGPAKAVELDRRCHDVRDYKDLEWIARQDSAATPMIGVMVATLLPKLMLAASLEPDQVCSVLELMYPAVMRTFLDKVRTPPLDSSDAGLMRIAGIYVLAETRYHHDQSLRAELLGCVGQAADELEPSDWDRLRWFILSSKHQVEDEFLTFEESRQPTRSWFPFRRRG</sequence>
<gene>
    <name evidence="5" type="ORF">GCM10009839_68830</name>
</gene>
<dbReference type="InterPro" id="IPR049532">
    <property type="entry name" value="GAP1-like_C"/>
</dbReference>
<evidence type="ECO:0000259" key="4">
    <source>
        <dbReference type="Pfam" id="PF20052"/>
    </source>
</evidence>
<reference evidence="6" key="1">
    <citation type="journal article" date="2019" name="Int. J. Syst. Evol. Microbiol.">
        <title>The Global Catalogue of Microorganisms (GCM) 10K type strain sequencing project: providing services to taxonomists for standard genome sequencing and annotation.</title>
        <authorList>
            <consortium name="The Broad Institute Genomics Platform"/>
            <consortium name="The Broad Institute Genome Sequencing Center for Infectious Disease"/>
            <person name="Wu L."/>
            <person name="Ma J."/>
        </authorList>
    </citation>
    <scope>NUCLEOTIDE SEQUENCE [LARGE SCALE GENOMIC DNA]</scope>
    <source>
        <strain evidence="6">JCM 16014</strain>
    </source>
</reference>
<proteinExistence type="predicted"/>
<dbReference type="RefSeq" id="WP_344669875.1">
    <property type="nucleotide sequence ID" value="NZ_BAAAQN010000052.1"/>
</dbReference>
<dbReference type="EMBL" id="BAAAQN010000052">
    <property type="protein sequence ID" value="GAA2051856.1"/>
    <property type="molecule type" value="Genomic_DNA"/>
</dbReference>
<evidence type="ECO:0000313" key="5">
    <source>
        <dbReference type="EMBL" id="GAA2051856.1"/>
    </source>
</evidence>
<dbReference type="InterPro" id="IPR045401">
    <property type="entry name" value="GAP1-M"/>
</dbReference>
<dbReference type="Pfam" id="PF20014">
    <property type="entry name" value="GAP1-M"/>
    <property type="match status" value="1"/>
</dbReference>
<feature type="region of interest" description="Disordered" evidence="1">
    <location>
        <begin position="117"/>
        <end position="136"/>
    </location>
</feature>
<feature type="region of interest" description="Disordered" evidence="1">
    <location>
        <begin position="72"/>
        <end position="97"/>
    </location>
</feature>
<evidence type="ECO:0000313" key="6">
    <source>
        <dbReference type="Proteomes" id="UP001500751"/>
    </source>
</evidence>
<feature type="domain" description="GTPase-associated protein 1-like C-terminal" evidence="4">
    <location>
        <begin position="351"/>
        <end position="838"/>
    </location>
</feature>
<keyword evidence="6" id="KW-1185">Reference proteome</keyword>
<dbReference type="Proteomes" id="UP001500751">
    <property type="component" value="Unassembled WGS sequence"/>
</dbReference>
<feature type="domain" description="GTPase-associated protein 1 N-terminal" evidence="2">
    <location>
        <begin position="126"/>
        <end position="206"/>
    </location>
</feature>
<name>A0ABP5GN18_9ACTN</name>
<organism evidence="5 6">
    <name type="scientific">Catenulispora yoronensis</name>
    <dbReference type="NCBI Taxonomy" id="450799"/>
    <lineage>
        <taxon>Bacteria</taxon>
        <taxon>Bacillati</taxon>
        <taxon>Actinomycetota</taxon>
        <taxon>Actinomycetes</taxon>
        <taxon>Catenulisporales</taxon>
        <taxon>Catenulisporaceae</taxon>
        <taxon>Catenulispora</taxon>
    </lineage>
</organism>
<accession>A0ABP5GN18</accession>
<dbReference type="Pfam" id="PF20052">
    <property type="entry name" value="GAP1-C"/>
    <property type="match status" value="1"/>
</dbReference>
<dbReference type="Pfam" id="PF20013">
    <property type="entry name" value="GAP1-N2"/>
    <property type="match status" value="2"/>
</dbReference>
<feature type="compositionally biased region" description="Low complexity" evidence="1">
    <location>
        <begin position="81"/>
        <end position="97"/>
    </location>
</feature>
<evidence type="ECO:0000259" key="2">
    <source>
        <dbReference type="Pfam" id="PF20013"/>
    </source>
</evidence>
<comment type="caution">
    <text evidence="5">The sequence shown here is derived from an EMBL/GenBank/DDBJ whole genome shotgun (WGS) entry which is preliminary data.</text>
</comment>
<evidence type="ECO:0000256" key="1">
    <source>
        <dbReference type="SAM" id="MobiDB-lite"/>
    </source>
</evidence>
<feature type="domain" description="GTPase-associated protein 1 N-terminal" evidence="2">
    <location>
        <begin position="11"/>
        <end position="83"/>
    </location>
</feature>
<protein>
    <submittedName>
        <fullName evidence="5">Uncharacterized protein</fullName>
    </submittedName>
</protein>
<dbReference type="InterPro" id="IPR045402">
    <property type="entry name" value="GAP1-N2"/>
</dbReference>
<evidence type="ECO:0000259" key="3">
    <source>
        <dbReference type="Pfam" id="PF20014"/>
    </source>
</evidence>
<feature type="domain" description="GTPase-associated protein 1 middle" evidence="3">
    <location>
        <begin position="221"/>
        <end position="321"/>
    </location>
</feature>